<reference evidence="4" key="1">
    <citation type="submission" date="2018-02" db="EMBL/GenBank/DDBJ databases">
        <title>Draft genome sequencing of Rhodococcus opacus KU647198.</title>
        <authorList>
            <person name="Zheng B.-X."/>
        </authorList>
    </citation>
    <scope>NUCLEOTIDE SEQUENCE [LARGE SCALE GENOMIC DNA]</scope>
    <source>
        <strain evidence="4">04-OD7</strain>
    </source>
</reference>
<dbReference type="InterPro" id="IPR036165">
    <property type="entry name" value="YefM-like_sf"/>
</dbReference>
<dbReference type="InterPro" id="IPR051405">
    <property type="entry name" value="phD/YefM_antitoxin"/>
</dbReference>
<dbReference type="Gene3D" id="1.10.1220.170">
    <property type="match status" value="1"/>
</dbReference>
<evidence type="ECO:0000256" key="1">
    <source>
        <dbReference type="ARBA" id="ARBA00009981"/>
    </source>
</evidence>
<evidence type="ECO:0000256" key="2">
    <source>
        <dbReference type="RuleBase" id="RU362080"/>
    </source>
</evidence>
<dbReference type="SUPFAM" id="SSF143120">
    <property type="entry name" value="YefM-like"/>
    <property type="match status" value="1"/>
</dbReference>
<sequence>MYMTTLPVADARAQLSRLVDEAERTHERFEITRNGHRAAVLLGADDYDALRETIAVLSDTDLLAAHLAGRAEVDGGDVVDAQELARLMRNARSSGE</sequence>
<dbReference type="PANTHER" id="PTHR33713">
    <property type="entry name" value="ANTITOXIN YAFN-RELATED"/>
    <property type="match status" value="1"/>
</dbReference>
<dbReference type="Gene3D" id="3.40.1620.10">
    <property type="entry name" value="YefM-like domain"/>
    <property type="match status" value="1"/>
</dbReference>
<dbReference type="RefSeq" id="WP_061043262.1">
    <property type="nucleotide sequence ID" value="NZ_JARXVI010000020.1"/>
</dbReference>
<dbReference type="AlphaFoldDB" id="A0A2S8IJF4"/>
<dbReference type="EMBL" id="PUIO01000081">
    <property type="protein sequence ID" value="PQP14917.1"/>
    <property type="molecule type" value="Genomic_DNA"/>
</dbReference>
<dbReference type="Pfam" id="PF02604">
    <property type="entry name" value="PhdYeFM_antitox"/>
    <property type="match status" value="1"/>
</dbReference>
<proteinExistence type="inferred from homology"/>
<name>A0A2S8IJF4_RHOOP</name>
<dbReference type="InterPro" id="IPR006442">
    <property type="entry name" value="Antitoxin_Phd/YefM"/>
</dbReference>
<dbReference type="PANTHER" id="PTHR33713:SF10">
    <property type="entry name" value="ANTITOXIN YAFN"/>
    <property type="match status" value="1"/>
</dbReference>
<organism evidence="3 4">
    <name type="scientific">Rhodococcus opacus</name>
    <name type="common">Nocardia opaca</name>
    <dbReference type="NCBI Taxonomy" id="37919"/>
    <lineage>
        <taxon>Bacteria</taxon>
        <taxon>Bacillati</taxon>
        <taxon>Actinomycetota</taxon>
        <taxon>Actinomycetes</taxon>
        <taxon>Mycobacteriales</taxon>
        <taxon>Nocardiaceae</taxon>
        <taxon>Rhodococcus</taxon>
    </lineage>
</organism>
<protein>
    <recommendedName>
        <fullName evidence="2">Antitoxin</fullName>
    </recommendedName>
</protein>
<dbReference type="Proteomes" id="UP000239290">
    <property type="component" value="Unassembled WGS sequence"/>
</dbReference>
<comment type="function">
    <text evidence="2">Antitoxin component of a type II toxin-antitoxin (TA) system.</text>
</comment>
<comment type="caution">
    <text evidence="3">The sequence shown here is derived from an EMBL/GenBank/DDBJ whole genome shotgun (WGS) entry which is preliminary data.</text>
</comment>
<accession>A0A2S8IJF4</accession>
<evidence type="ECO:0000313" key="3">
    <source>
        <dbReference type="EMBL" id="PQP14917.1"/>
    </source>
</evidence>
<dbReference type="NCBIfam" id="TIGR01552">
    <property type="entry name" value="phd_fam"/>
    <property type="match status" value="1"/>
</dbReference>
<gene>
    <name evidence="3" type="ORF">C5613_39600</name>
</gene>
<evidence type="ECO:0000313" key="4">
    <source>
        <dbReference type="Proteomes" id="UP000239290"/>
    </source>
</evidence>
<comment type="similarity">
    <text evidence="1 2">Belongs to the phD/YefM antitoxin family.</text>
</comment>